<feature type="region of interest" description="Disordered" evidence="1">
    <location>
        <begin position="587"/>
        <end position="642"/>
    </location>
</feature>
<dbReference type="EMBL" id="SDMP01000012">
    <property type="protein sequence ID" value="RYR26829.1"/>
    <property type="molecule type" value="Genomic_DNA"/>
</dbReference>
<evidence type="ECO:0000256" key="2">
    <source>
        <dbReference type="SAM" id="Phobius"/>
    </source>
</evidence>
<protein>
    <submittedName>
        <fullName evidence="3">Uncharacterized protein</fullName>
    </submittedName>
</protein>
<gene>
    <name evidence="3" type="ORF">Ahy_B02g061139</name>
</gene>
<keyword evidence="2" id="KW-0812">Transmembrane</keyword>
<feature type="transmembrane region" description="Helical" evidence="2">
    <location>
        <begin position="192"/>
        <end position="214"/>
    </location>
</feature>
<evidence type="ECO:0000313" key="3">
    <source>
        <dbReference type="EMBL" id="RYR26829.1"/>
    </source>
</evidence>
<dbReference type="Proteomes" id="UP000289738">
    <property type="component" value="Chromosome B02"/>
</dbReference>
<feature type="compositionally biased region" description="Basic and acidic residues" evidence="1">
    <location>
        <begin position="615"/>
        <end position="635"/>
    </location>
</feature>
<feature type="transmembrane region" description="Helical" evidence="2">
    <location>
        <begin position="362"/>
        <end position="385"/>
    </location>
</feature>
<feature type="transmembrane region" description="Helical" evidence="2">
    <location>
        <begin position="523"/>
        <end position="543"/>
    </location>
</feature>
<feature type="transmembrane region" description="Helical" evidence="2">
    <location>
        <begin position="482"/>
        <end position="503"/>
    </location>
</feature>
<name>A0A445AK48_ARAHY</name>
<organism evidence="3 4">
    <name type="scientific">Arachis hypogaea</name>
    <name type="common">Peanut</name>
    <dbReference type="NCBI Taxonomy" id="3818"/>
    <lineage>
        <taxon>Eukaryota</taxon>
        <taxon>Viridiplantae</taxon>
        <taxon>Streptophyta</taxon>
        <taxon>Embryophyta</taxon>
        <taxon>Tracheophyta</taxon>
        <taxon>Spermatophyta</taxon>
        <taxon>Magnoliopsida</taxon>
        <taxon>eudicotyledons</taxon>
        <taxon>Gunneridae</taxon>
        <taxon>Pentapetalae</taxon>
        <taxon>rosids</taxon>
        <taxon>fabids</taxon>
        <taxon>Fabales</taxon>
        <taxon>Fabaceae</taxon>
        <taxon>Papilionoideae</taxon>
        <taxon>50 kb inversion clade</taxon>
        <taxon>dalbergioids sensu lato</taxon>
        <taxon>Dalbergieae</taxon>
        <taxon>Pterocarpus clade</taxon>
        <taxon>Arachis</taxon>
    </lineage>
</organism>
<sequence>MMKFHKLLKLQPAPFFMLGLLISYNSMDNWLNSTMMDYLTESLNSERGSAMVRNMQDGLSCLFVVIAYLMSEAYTGSFTAISFCASASTMGSMLFWISSMSDREYFEYYMVTVAIALLTMGNIAGKCLSQDFFDSHLEETARAKKEELGQQCTNNNARLYGISFAWTISLFFCSFGAVFICSVVAGDNPWHGIRFVSPFMVGSYMLFYFGYAWYNHEDLLPESNVGKFCRVCKAAYRKRILAYLTTEDGYYWKNYKQGHLYEANHGQDRVVRLLPRVPRGFGWLEKAAIIDKKQTENDDVSPHMQETKGELCTVKQVREAKSIVLLLCWGFCLFPYSFVAASGNTFFVSQASSLKIFMLIDISYLFLLKTTMTGMVIPMLFLILEEPNVAKKISKIIIKFGANRKIIDSTTVNIGIGMFLAAICCVFAWSVENHILYSTGIMSTKALIPQFLLLGMAEGLVEGQDGLSRLFENYASESVRNFAEPFSNLVIGLGKLLSIPWFLIFDRWLYESNNTAGRHLDKYFLMLAILNIVSLIGFSFYYYMFVRDNEFPEDEERRRRRRRRRRKRRRRMEQILVDDGLESDFEEANGVEQNSATNQGPEVPEEDKEIEMEQISEHDHEIEPISEHATREEHLTTIFEGDSNLQNNGVLVVVVESNEA</sequence>
<dbReference type="AlphaFoldDB" id="A0A445AK48"/>
<reference evidence="3 4" key="1">
    <citation type="submission" date="2019-01" db="EMBL/GenBank/DDBJ databases">
        <title>Sequencing of cultivated peanut Arachis hypogaea provides insights into genome evolution and oil improvement.</title>
        <authorList>
            <person name="Chen X."/>
        </authorList>
    </citation>
    <scope>NUCLEOTIDE SEQUENCE [LARGE SCALE GENOMIC DNA]</scope>
    <source>
        <strain evidence="4">cv. Fuhuasheng</strain>
        <tissue evidence="3">Leaves</tissue>
    </source>
</reference>
<dbReference type="Gene3D" id="1.20.1250.20">
    <property type="entry name" value="MFS general substrate transporter like domains"/>
    <property type="match status" value="1"/>
</dbReference>
<evidence type="ECO:0000256" key="1">
    <source>
        <dbReference type="SAM" id="MobiDB-lite"/>
    </source>
</evidence>
<keyword evidence="4" id="KW-1185">Reference proteome</keyword>
<comment type="caution">
    <text evidence="3">The sequence shown here is derived from an EMBL/GenBank/DDBJ whole genome shotgun (WGS) entry which is preliminary data.</text>
</comment>
<evidence type="ECO:0000313" key="4">
    <source>
        <dbReference type="Proteomes" id="UP000289738"/>
    </source>
</evidence>
<dbReference type="InterPro" id="IPR036259">
    <property type="entry name" value="MFS_trans_sf"/>
</dbReference>
<feature type="compositionally biased region" description="Acidic residues" evidence="1">
    <location>
        <begin position="603"/>
        <end position="614"/>
    </location>
</feature>
<feature type="compositionally biased region" description="Polar residues" evidence="1">
    <location>
        <begin position="591"/>
        <end position="600"/>
    </location>
</feature>
<feature type="transmembrane region" description="Helical" evidence="2">
    <location>
        <begin position="406"/>
        <end position="429"/>
    </location>
</feature>
<proteinExistence type="predicted"/>
<keyword evidence="2" id="KW-0472">Membrane</keyword>
<feature type="transmembrane region" description="Helical" evidence="2">
    <location>
        <begin position="323"/>
        <end position="342"/>
    </location>
</feature>
<feature type="transmembrane region" description="Helical" evidence="2">
    <location>
        <begin position="108"/>
        <end position="125"/>
    </location>
</feature>
<feature type="transmembrane region" description="Helical" evidence="2">
    <location>
        <begin position="164"/>
        <end position="186"/>
    </location>
</feature>
<keyword evidence="2" id="KW-1133">Transmembrane helix</keyword>
<dbReference type="PANTHER" id="PTHR11654">
    <property type="entry name" value="OLIGOPEPTIDE TRANSPORTER-RELATED"/>
    <property type="match status" value="1"/>
</dbReference>
<accession>A0A445AK48</accession>